<evidence type="ECO:0000313" key="1">
    <source>
        <dbReference type="EMBL" id="CAP57514.1"/>
    </source>
</evidence>
<dbReference type="InterPro" id="IPR025528">
    <property type="entry name" value="BrnA_antitoxin"/>
</dbReference>
<proteinExistence type="predicted"/>
<sequence>MAADPDAPEATDEQLAQGRRFTDALPALAARMEAGMVQRPVGRPRDPGKKISVSLRLDSDVLDKFRSGGPGWQTRINEALRKA</sequence>
<dbReference type="Pfam" id="PF14384">
    <property type="entry name" value="BrnA_antitoxin"/>
    <property type="match status" value="1"/>
</dbReference>
<dbReference type="EMBL" id="AM889285">
    <property type="protein sequence ID" value="CAP57514.1"/>
    <property type="molecule type" value="Genomic_DNA"/>
</dbReference>
<evidence type="ECO:0008006" key="3">
    <source>
        <dbReference type="Google" id="ProtNLM"/>
    </source>
</evidence>
<evidence type="ECO:0000313" key="2">
    <source>
        <dbReference type="Proteomes" id="UP000001176"/>
    </source>
</evidence>
<dbReference type="AlphaFoldDB" id="A9H6L7"/>
<protein>
    <recommendedName>
        <fullName evidence="3">Phage protein</fullName>
    </recommendedName>
</protein>
<dbReference type="KEGG" id="gdi:GDI3571"/>
<gene>
    <name evidence="1" type="ordered locus">GDI3571</name>
</gene>
<dbReference type="Proteomes" id="UP000001176">
    <property type="component" value="Chromosome"/>
</dbReference>
<accession>A9H6L7</accession>
<organism evidence="1 2">
    <name type="scientific">Gluconacetobacter diazotrophicus (strain ATCC 49037 / DSM 5601 / CCUG 37298 / CIP 103539 / LMG 7603 / PAl5)</name>
    <dbReference type="NCBI Taxonomy" id="272568"/>
    <lineage>
        <taxon>Bacteria</taxon>
        <taxon>Pseudomonadati</taxon>
        <taxon>Pseudomonadota</taxon>
        <taxon>Alphaproteobacteria</taxon>
        <taxon>Acetobacterales</taxon>
        <taxon>Acetobacteraceae</taxon>
        <taxon>Gluconacetobacter</taxon>
    </lineage>
</organism>
<name>A9H6L7_GLUDA</name>
<reference evidence="1 2" key="1">
    <citation type="journal article" date="2009" name="BMC Genomics">
        <title>Complete genome sequence of the sugarcane nitrogen-fixing endophyte Gluconacetobacter diazotrophicus Pal5.</title>
        <authorList>
            <person name="Bertalan M."/>
            <person name="Albano R."/>
            <person name="Padua V."/>
            <person name="Rouws L."/>
            <person name="Rojas C."/>
            <person name="Hemerly A."/>
            <person name="Teixeira K."/>
            <person name="Schwab S."/>
            <person name="Araujo J."/>
            <person name="Oliveira A."/>
            <person name="Franca L."/>
            <person name="Magalhaes V."/>
            <person name="Alqueres S."/>
            <person name="Cardoso A."/>
            <person name="Almeida W."/>
            <person name="Loureiro M.M."/>
            <person name="Nogueira E."/>
            <person name="Cidade D."/>
            <person name="Oliveira D."/>
            <person name="Simao T."/>
            <person name="Macedo J."/>
            <person name="Valadao A."/>
            <person name="Dreschsel M."/>
            <person name="Freitas F."/>
            <person name="Vidal M."/>
            <person name="Guedes H."/>
            <person name="Rodrigues E."/>
            <person name="Meneses C."/>
            <person name="Brioso P."/>
            <person name="Pozzer L."/>
            <person name="Figueiredo D."/>
            <person name="Montano H."/>
            <person name="Junior J."/>
            <person name="Filho G."/>
            <person name="Flores V."/>
            <person name="Ferreira B."/>
            <person name="Branco A."/>
            <person name="Gonzalez P."/>
            <person name="Guillobel H."/>
            <person name="Lemos M."/>
            <person name="Seibel L."/>
            <person name="Macedo J."/>
            <person name="Alves-Ferreira M."/>
            <person name="Sachetto-Martins G."/>
            <person name="Coelho A."/>
            <person name="Santos E."/>
            <person name="Amaral G."/>
            <person name="Neves A."/>
            <person name="Pacheco A.B."/>
            <person name="Carvalho D."/>
            <person name="Lery L."/>
            <person name="Bisch P."/>
            <person name="Rossle S.C."/>
            <person name="Urmenyi T."/>
            <person name="Kruger W.V."/>
            <person name="Martins O."/>
            <person name="Baldani J.I."/>
            <person name="Ferreira P.C."/>
        </authorList>
    </citation>
    <scope>NUCLEOTIDE SEQUENCE [LARGE SCALE GENOMIC DNA]</scope>
    <source>
        <strain evidence="2">ATCC 49037 / DSM 5601 / CCUG 37298 / CIP 103539 / LMG 7603 / PAl5</strain>
    </source>
</reference>
<keyword evidence="2" id="KW-1185">Reference proteome</keyword>